<sequence precursor="true">MRDKGRKVRLDRGRRTAIRNRLVSICMMIWLSGLLFGVGVGRADEDVMPGKDVFPQGRKTFSECVRLAITQSPFLTVSSLEVQLKRLDEADSKYSLFPSLSLHSRYYFDQPKFQNEDPKPYTLAFVTDGYNPIEAYVTLQAQKLITQIAIYGHLRIISESIHRIASGFLELDALEEMGALQREVVELAERNVDYVSRRVGTGGATPLDSRVAAQDVELANLEGRKIASSKETIQDGLKALLGLPADQVLELDLRDARIQVLDHAGPNSHTLDQARANSYDLKIEALKKELQTRNIKLAYTRFFPTFSLGLQSTDPLSGIDSNGYFFSIGFDLPLWDGLKRYRNVGRQETVLKQFRNQATQKDLDIVSKWKTGVEKASEAAAELKLARTQVELMELKQQQGEIGYQSGRIPFSGLLADKKACLEARKNARIKTLEYDKALLNLRFLSGELSKAYVDAKVM</sequence>
<evidence type="ECO:0000256" key="7">
    <source>
        <dbReference type="ARBA" id="ARBA00023237"/>
    </source>
</evidence>
<dbReference type="eggNOG" id="COG1538">
    <property type="taxonomic scope" value="Bacteria"/>
</dbReference>
<dbReference type="PANTHER" id="PTHR30026:SF20">
    <property type="entry name" value="OUTER MEMBRANE PROTEIN TOLC"/>
    <property type="match status" value="1"/>
</dbReference>
<dbReference type="GO" id="GO:0015562">
    <property type="term" value="F:efflux transmembrane transporter activity"/>
    <property type="evidence" value="ECO:0007669"/>
    <property type="project" value="InterPro"/>
</dbReference>
<evidence type="ECO:0000256" key="3">
    <source>
        <dbReference type="ARBA" id="ARBA00022448"/>
    </source>
</evidence>
<feature type="transmembrane region" description="Helical" evidence="8">
    <location>
        <begin position="21"/>
        <end position="41"/>
    </location>
</feature>
<dbReference type="KEGG" id="sfu:Sfum_2232"/>
<dbReference type="GO" id="GO:0015288">
    <property type="term" value="F:porin activity"/>
    <property type="evidence" value="ECO:0007669"/>
    <property type="project" value="TreeGrafter"/>
</dbReference>
<dbReference type="Gene3D" id="1.20.1600.10">
    <property type="entry name" value="Outer membrane efflux proteins (OEP)"/>
    <property type="match status" value="1"/>
</dbReference>
<dbReference type="AlphaFoldDB" id="A0LKG2"/>
<comment type="subcellular location">
    <subcellularLocation>
        <location evidence="1">Cell outer membrane</location>
    </subcellularLocation>
</comment>
<dbReference type="GO" id="GO:0009279">
    <property type="term" value="C:cell outer membrane"/>
    <property type="evidence" value="ECO:0007669"/>
    <property type="project" value="UniProtKB-SubCell"/>
</dbReference>
<proteinExistence type="inferred from homology"/>
<evidence type="ECO:0000256" key="6">
    <source>
        <dbReference type="ARBA" id="ARBA00023136"/>
    </source>
</evidence>
<keyword evidence="10" id="KW-1185">Reference proteome</keyword>
<reference evidence="9 10" key="1">
    <citation type="submission" date="2006-10" db="EMBL/GenBank/DDBJ databases">
        <title>Complete sequence of Syntrophobacter fumaroxidans MPOB.</title>
        <authorList>
            <consortium name="US DOE Joint Genome Institute"/>
            <person name="Copeland A."/>
            <person name="Lucas S."/>
            <person name="Lapidus A."/>
            <person name="Barry K."/>
            <person name="Detter J.C."/>
            <person name="Glavina del Rio T."/>
            <person name="Hammon N."/>
            <person name="Israni S."/>
            <person name="Pitluck S."/>
            <person name="Goltsman E.G."/>
            <person name="Martinez M."/>
            <person name="Schmutz J."/>
            <person name="Larimer F."/>
            <person name="Land M."/>
            <person name="Hauser L."/>
            <person name="Kyrpides N."/>
            <person name="Kim E."/>
            <person name="Boone D.R."/>
            <person name="Brockman F."/>
            <person name="Culley D."/>
            <person name="Ferry J."/>
            <person name="Gunsalus R."/>
            <person name="McInerney M.J."/>
            <person name="Morrison M."/>
            <person name="Plugge C."/>
            <person name="Rohlin L."/>
            <person name="Scholten J."/>
            <person name="Sieber J."/>
            <person name="Stams A.J.M."/>
            <person name="Worm P."/>
            <person name="Henstra A.M."/>
            <person name="Richardson P."/>
        </authorList>
    </citation>
    <scope>NUCLEOTIDE SEQUENCE [LARGE SCALE GENOMIC DNA]</scope>
    <source>
        <strain evidence="10">DSM 10017 / MPOB</strain>
    </source>
</reference>
<dbReference type="STRING" id="335543.Sfum_2232"/>
<dbReference type="Proteomes" id="UP000001784">
    <property type="component" value="Chromosome"/>
</dbReference>
<name>A0LKG2_SYNFM</name>
<evidence type="ECO:0000256" key="2">
    <source>
        <dbReference type="ARBA" id="ARBA00007613"/>
    </source>
</evidence>
<protein>
    <submittedName>
        <fullName evidence="9">Outer membrane efflux protein</fullName>
    </submittedName>
</protein>
<gene>
    <name evidence="9" type="ordered locus">Sfum_2232</name>
</gene>
<dbReference type="InParanoid" id="A0LKG2"/>
<comment type="similarity">
    <text evidence="2">Belongs to the outer membrane factor (OMF) (TC 1.B.17) family.</text>
</comment>
<dbReference type="PANTHER" id="PTHR30026">
    <property type="entry name" value="OUTER MEMBRANE PROTEIN TOLC"/>
    <property type="match status" value="1"/>
</dbReference>
<evidence type="ECO:0000256" key="8">
    <source>
        <dbReference type="SAM" id="Phobius"/>
    </source>
</evidence>
<keyword evidence="7" id="KW-0998">Cell outer membrane</keyword>
<accession>A0LKG2</accession>
<dbReference type="InterPro" id="IPR051906">
    <property type="entry name" value="TolC-like"/>
</dbReference>
<keyword evidence="3" id="KW-0813">Transport</keyword>
<evidence type="ECO:0000313" key="10">
    <source>
        <dbReference type="Proteomes" id="UP000001784"/>
    </source>
</evidence>
<keyword evidence="4" id="KW-1134">Transmembrane beta strand</keyword>
<dbReference type="GO" id="GO:1990281">
    <property type="term" value="C:efflux pump complex"/>
    <property type="evidence" value="ECO:0007669"/>
    <property type="project" value="TreeGrafter"/>
</dbReference>
<evidence type="ECO:0000256" key="1">
    <source>
        <dbReference type="ARBA" id="ARBA00004442"/>
    </source>
</evidence>
<evidence type="ECO:0000256" key="4">
    <source>
        <dbReference type="ARBA" id="ARBA00022452"/>
    </source>
</evidence>
<keyword evidence="8" id="KW-1133">Transmembrane helix</keyword>
<organism evidence="9 10">
    <name type="scientific">Syntrophobacter fumaroxidans (strain DSM 10017 / MPOB)</name>
    <dbReference type="NCBI Taxonomy" id="335543"/>
    <lineage>
        <taxon>Bacteria</taxon>
        <taxon>Pseudomonadati</taxon>
        <taxon>Thermodesulfobacteriota</taxon>
        <taxon>Syntrophobacteria</taxon>
        <taxon>Syntrophobacterales</taxon>
        <taxon>Syntrophobacteraceae</taxon>
        <taxon>Syntrophobacter</taxon>
    </lineage>
</organism>
<evidence type="ECO:0000313" key="9">
    <source>
        <dbReference type="EMBL" id="ABK17914.1"/>
    </source>
</evidence>
<dbReference type="TCDB" id="1.B.17.4.1">
    <property type="family name" value="the outer membrane factor (omf) family"/>
</dbReference>
<dbReference type="InterPro" id="IPR003423">
    <property type="entry name" value="OMP_efflux"/>
</dbReference>
<evidence type="ECO:0000256" key="5">
    <source>
        <dbReference type="ARBA" id="ARBA00022692"/>
    </source>
</evidence>
<keyword evidence="5 8" id="KW-0812">Transmembrane</keyword>
<dbReference type="EMBL" id="CP000478">
    <property type="protein sequence ID" value="ABK17914.1"/>
    <property type="molecule type" value="Genomic_DNA"/>
</dbReference>
<dbReference type="Pfam" id="PF02321">
    <property type="entry name" value="OEP"/>
    <property type="match status" value="1"/>
</dbReference>
<keyword evidence="6 8" id="KW-0472">Membrane</keyword>
<dbReference type="HOGENOM" id="CLU_595702_0_0_7"/>
<dbReference type="SUPFAM" id="SSF56954">
    <property type="entry name" value="Outer membrane efflux proteins (OEP)"/>
    <property type="match status" value="1"/>
</dbReference>